<organism evidence="2 3">
    <name type="scientific">Dactylosporangium siamense</name>
    <dbReference type="NCBI Taxonomy" id="685454"/>
    <lineage>
        <taxon>Bacteria</taxon>
        <taxon>Bacillati</taxon>
        <taxon>Actinomycetota</taxon>
        <taxon>Actinomycetes</taxon>
        <taxon>Micromonosporales</taxon>
        <taxon>Micromonosporaceae</taxon>
        <taxon>Dactylosporangium</taxon>
    </lineage>
</organism>
<gene>
    <name evidence="2" type="ORF">Dsi01nite_030610</name>
</gene>
<comment type="caution">
    <text evidence="2">The sequence shown here is derived from an EMBL/GenBank/DDBJ whole genome shotgun (WGS) entry which is preliminary data.</text>
</comment>
<comment type="cofactor">
    <cofactor evidence="1">
        <name>Mg(2+)</name>
        <dbReference type="ChEBI" id="CHEBI:18420"/>
    </cofactor>
    <text evidence="1">Binds 2 magnesium ions per subunit.</text>
</comment>
<dbReference type="InterPro" id="IPR005502">
    <property type="entry name" value="Ribosyl_crysJ1"/>
</dbReference>
<dbReference type="EMBL" id="BONQ01000048">
    <property type="protein sequence ID" value="GIG45020.1"/>
    <property type="molecule type" value="Genomic_DNA"/>
</dbReference>
<evidence type="ECO:0000313" key="3">
    <source>
        <dbReference type="Proteomes" id="UP000660611"/>
    </source>
</evidence>
<proteinExistence type="predicted"/>
<dbReference type="Pfam" id="PF03747">
    <property type="entry name" value="ADP_ribosyl_GH"/>
    <property type="match status" value="1"/>
</dbReference>
<dbReference type="SUPFAM" id="SSF101478">
    <property type="entry name" value="ADP-ribosylglycohydrolase"/>
    <property type="match status" value="1"/>
</dbReference>
<evidence type="ECO:0000313" key="2">
    <source>
        <dbReference type="EMBL" id="GIG45020.1"/>
    </source>
</evidence>
<accession>A0A919PMA1</accession>
<dbReference type="InterPro" id="IPR036705">
    <property type="entry name" value="Ribosyl_crysJ1_sf"/>
</dbReference>
<name>A0A919PMA1_9ACTN</name>
<feature type="binding site" evidence="1">
    <location>
        <position position="382"/>
    </location>
    <ligand>
        <name>Mg(2+)</name>
        <dbReference type="ChEBI" id="CHEBI:18420"/>
        <label>1</label>
    </ligand>
</feature>
<feature type="binding site" evidence="1">
    <location>
        <position position="380"/>
    </location>
    <ligand>
        <name>Mg(2+)</name>
        <dbReference type="ChEBI" id="CHEBI:18420"/>
        <label>1</label>
    </ligand>
</feature>
<keyword evidence="1" id="KW-0460">Magnesium</keyword>
<evidence type="ECO:0008006" key="4">
    <source>
        <dbReference type="Google" id="ProtNLM"/>
    </source>
</evidence>
<keyword evidence="3" id="KW-1185">Reference proteome</keyword>
<reference evidence="2" key="1">
    <citation type="submission" date="2021-01" db="EMBL/GenBank/DDBJ databases">
        <title>Whole genome shotgun sequence of Dactylosporangium siamense NBRC 106093.</title>
        <authorList>
            <person name="Komaki H."/>
            <person name="Tamura T."/>
        </authorList>
    </citation>
    <scope>NUCLEOTIDE SEQUENCE</scope>
    <source>
        <strain evidence="2">NBRC 106093</strain>
    </source>
</reference>
<dbReference type="RefSeq" id="WP_203846826.1">
    <property type="nucleotide sequence ID" value="NZ_BAAAVW010000009.1"/>
</dbReference>
<dbReference type="GO" id="GO:0046872">
    <property type="term" value="F:metal ion binding"/>
    <property type="evidence" value="ECO:0007669"/>
    <property type="project" value="UniProtKB-KW"/>
</dbReference>
<dbReference type="Gene3D" id="1.10.4080.10">
    <property type="entry name" value="ADP-ribosylation/Crystallin J1"/>
    <property type="match status" value="1"/>
</dbReference>
<feature type="binding site" evidence="1">
    <location>
        <position position="383"/>
    </location>
    <ligand>
        <name>Mg(2+)</name>
        <dbReference type="ChEBI" id="CHEBI:18420"/>
        <label>1</label>
    </ligand>
</feature>
<dbReference type="Proteomes" id="UP000660611">
    <property type="component" value="Unassembled WGS sequence"/>
</dbReference>
<keyword evidence="1" id="KW-0479">Metal-binding</keyword>
<evidence type="ECO:0000256" key="1">
    <source>
        <dbReference type="PIRSR" id="PIRSR605502-1"/>
    </source>
</evidence>
<sequence length="442" mass="48585">MFAPYSVLHQQLRGMLQDKTEQGHDVDGIAARLDALPDDYQAIADMAAVIDATPIRADWQYVEPSDLEAIRAERTGGVLAPVHVADAAARAEAGFYGSVAGCILGKPVEIMPTLAELRASLEKIGEWPLRDYIPQRLLTDGGLREFHVDWPECVRENIRWVAADDDINYTLLGMLALERHGAGFTKADLRRLWLDNIPLGFTWGPERTFLTKQGLAMGIEDNPVQDLDALPATRNPWEELCGAMIRADAYGYACPGRPDLASELAWRDASLTHRANGIYGAMFSAAAIAAAYTATSPLEIFEVALGYVPRRSRFHTIVADSLIQVAEASDWLDGYHRIHGRYGQYGHCRIFQESGTLINTLRFATDVGDGICKQVMQGNDTDSYGATGGSILGVYFGPGHLESRWIEPFQDTLHTRLAGYYELSLSATARRIAALPGRVMGT</sequence>
<dbReference type="AlphaFoldDB" id="A0A919PMA1"/>
<protein>
    <recommendedName>
        <fullName evidence="4">ADP-ribosylglycohydrolase family protein</fullName>
    </recommendedName>
</protein>